<feature type="domain" description="MoaF-like" evidence="1">
    <location>
        <begin position="13"/>
        <end position="107"/>
    </location>
</feature>
<protein>
    <recommendedName>
        <fullName evidence="1">MoaF-like domain-containing protein</fullName>
    </recommendedName>
</protein>
<evidence type="ECO:0000259" key="1">
    <source>
        <dbReference type="Pfam" id="PF22036"/>
    </source>
</evidence>
<accession>B6XC39</accession>
<dbReference type="Proteomes" id="UP000003729">
    <property type="component" value="Unassembled WGS sequence"/>
</dbReference>
<dbReference type="eggNOG" id="ENOG5032TEY">
    <property type="taxonomic scope" value="Bacteria"/>
</dbReference>
<dbReference type="Pfam" id="PF22036">
    <property type="entry name" value="MoaF_like"/>
    <property type="match status" value="1"/>
</dbReference>
<evidence type="ECO:0000313" key="3">
    <source>
        <dbReference type="Proteomes" id="UP000003729"/>
    </source>
</evidence>
<sequence length="110" mass="12580">MRLVMTEKYYFLGKSFEIEMDNGLQVKNTYTTDGKTVTIEFLNGDLKGSIMHVPYTAKAVDGDNFLISWQESDNSTVVHCDNFLLGKSYAYYTMMNGQFFVMEGVITELK</sequence>
<reference evidence="2 3" key="1">
    <citation type="submission" date="2008-10" db="EMBL/GenBank/DDBJ databases">
        <title>Draft genome sequence of Providencia alcalifaciens (DSM 30120).</title>
        <authorList>
            <person name="Sudarsanam P."/>
            <person name="Ley R."/>
            <person name="Guruge J."/>
            <person name="Turnbaugh P.J."/>
            <person name="Mahowald M."/>
            <person name="Liep D."/>
            <person name="Gordon J."/>
        </authorList>
    </citation>
    <scope>NUCLEOTIDE SEQUENCE [LARGE SCALE GENOMIC DNA]</scope>
    <source>
        <strain evidence="2 3">DSM 30120</strain>
    </source>
</reference>
<dbReference type="AlphaFoldDB" id="B6XC39"/>
<name>B6XC39_9GAMM</name>
<reference evidence="2 3" key="2">
    <citation type="submission" date="2008-10" db="EMBL/GenBank/DDBJ databases">
        <authorList>
            <person name="Fulton L."/>
            <person name="Clifton S."/>
            <person name="Fulton B."/>
            <person name="Xu J."/>
            <person name="Minx P."/>
            <person name="Pepin K.H."/>
            <person name="Johnson M."/>
            <person name="Bhonagiri V."/>
            <person name="Nash W.E."/>
            <person name="Mardis E.R."/>
            <person name="Wilson R.K."/>
        </authorList>
    </citation>
    <scope>NUCLEOTIDE SEQUENCE [LARGE SCALE GENOMIC DNA]</scope>
    <source>
        <strain evidence="2 3">DSM 30120</strain>
    </source>
</reference>
<comment type="caution">
    <text evidence="2">The sequence shown here is derived from an EMBL/GenBank/DDBJ whole genome shotgun (WGS) entry which is preliminary data.</text>
</comment>
<dbReference type="InterPro" id="IPR053892">
    <property type="entry name" value="MoaF-like"/>
</dbReference>
<organism evidence="2 3">
    <name type="scientific">Providencia alcalifaciens DSM 30120</name>
    <dbReference type="NCBI Taxonomy" id="520999"/>
    <lineage>
        <taxon>Bacteria</taxon>
        <taxon>Pseudomonadati</taxon>
        <taxon>Pseudomonadota</taxon>
        <taxon>Gammaproteobacteria</taxon>
        <taxon>Enterobacterales</taxon>
        <taxon>Morganellaceae</taxon>
        <taxon>Providencia</taxon>
    </lineage>
</organism>
<proteinExistence type="predicted"/>
<gene>
    <name evidence="2" type="ORF">PROVALCAL_00901</name>
</gene>
<evidence type="ECO:0000313" key="2">
    <source>
        <dbReference type="EMBL" id="EEB47191.1"/>
    </source>
</evidence>
<dbReference type="EMBL" id="ABXW01000014">
    <property type="protein sequence ID" value="EEB47191.1"/>
    <property type="molecule type" value="Genomic_DNA"/>
</dbReference>